<name>A0A238VC79_9FLAO</name>
<reference evidence="1 2" key="1">
    <citation type="submission" date="2017-06" db="EMBL/GenBank/DDBJ databases">
        <authorList>
            <person name="Kim H.J."/>
            <person name="Triplett B.A."/>
        </authorList>
    </citation>
    <scope>NUCLEOTIDE SEQUENCE [LARGE SCALE GENOMIC DNA]</scope>
    <source>
        <strain evidence="1 2">DSM 29150</strain>
    </source>
</reference>
<protein>
    <recommendedName>
        <fullName evidence="3">DUF4421 domain-containing protein</fullName>
    </recommendedName>
</protein>
<gene>
    <name evidence="1" type="ORF">SAMN06265371_101213</name>
</gene>
<dbReference type="InterPro" id="IPR025535">
    <property type="entry name" value="DUF4421"/>
</dbReference>
<dbReference type="EMBL" id="FZNT01000001">
    <property type="protein sequence ID" value="SNR31995.1"/>
    <property type="molecule type" value="Genomic_DNA"/>
</dbReference>
<accession>A0A238VC79</accession>
<dbReference type="OrthoDB" id="669053at2"/>
<sequence length="346" mass="39585">MNRQAILRHVILTVTFSLCVLISIRAQTTDSLGVKIEDGWIEKMGDKIAVDISLNNSYEIFEVKTVTEKFILYPNTPTNLRLKLNYKFISFGLEVAPKFIPGNGDEDAKGNTKSFRLGTSLVFKHWFSNLSYSKVKGYYLKNSNDFTTRTKGDPYIQFPDLKYKGFSFTLGYYSNTKFSLRSLTSQTERQLKSAGSFIPVFNFRYYTIDDTSSSFNTQKSNNFETSVGPGYAYTFVAKEKFYVSLNFQGSLGYLNTKLTTRQPTRNIKTNQDNFILRWDGKTGIGYNGDGFYTGLYANISGTKYKQENTTAINFETKVFYHLFLGIRFKSPSAIEIQMNKIENKLN</sequence>
<dbReference type="RefSeq" id="WP_089379882.1">
    <property type="nucleotide sequence ID" value="NZ_FZNT01000001.1"/>
</dbReference>
<dbReference type="AlphaFoldDB" id="A0A238VC79"/>
<dbReference type="Pfam" id="PF14391">
    <property type="entry name" value="DUF4421"/>
    <property type="match status" value="1"/>
</dbReference>
<dbReference type="Proteomes" id="UP000198384">
    <property type="component" value="Unassembled WGS sequence"/>
</dbReference>
<proteinExistence type="predicted"/>
<evidence type="ECO:0008006" key="3">
    <source>
        <dbReference type="Google" id="ProtNLM"/>
    </source>
</evidence>
<keyword evidence="2" id="KW-1185">Reference proteome</keyword>
<evidence type="ECO:0000313" key="1">
    <source>
        <dbReference type="EMBL" id="SNR31995.1"/>
    </source>
</evidence>
<evidence type="ECO:0000313" key="2">
    <source>
        <dbReference type="Proteomes" id="UP000198384"/>
    </source>
</evidence>
<organism evidence="1 2">
    <name type="scientific">Lutibacter agarilyticus</name>
    <dbReference type="NCBI Taxonomy" id="1109740"/>
    <lineage>
        <taxon>Bacteria</taxon>
        <taxon>Pseudomonadati</taxon>
        <taxon>Bacteroidota</taxon>
        <taxon>Flavobacteriia</taxon>
        <taxon>Flavobacteriales</taxon>
        <taxon>Flavobacteriaceae</taxon>
        <taxon>Lutibacter</taxon>
    </lineage>
</organism>